<reference evidence="4" key="1">
    <citation type="submission" date="2021-08" db="EMBL/GenBank/DDBJ databases">
        <title>WGS assembly of Ceratopteris richardii.</title>
        <authorList>
            <person name="Marchant D.B."/>
            <person name="Chen G."/>
            <person name="Jenkins J."/>
            <person name="Shu S."/>
            <person name="Leebens-Mack J."/>
            <person name="Grimwood J."/>
            <person name="Schmutz J."/>
            <person name="Soltis P."/>
            <person name="Soltis D."/>
            <person name="Chen Z.-H."/>
        </authorList>
    </citation>
    <scope>NUCLEOTIDE SEQUENCE</scope>
    <source>
        <strain evidence="4">Whitten #5841</strain>
        <tissue evidence="4">Leaf</tissue>
    </source>
</reference>
<protein>
    <recommendedName>
        <fullName evidence="6">Pentatricopeptide repeat-containing protein</fullName>
    </recommendedName>
</protein>
<comment type="caution">
    <text evidence="4">The sequence shown here is derived from an EMBL/GenBank/DDBJ whole genome shotgun (WGS) entry which is preliminary data.</text>
</comment>
<evidence type="ECO:0008006" key="6">
    <source>
        <dbReference type="Google" id="ProtNLM"/>
    </source>
</evidence>
<dbReference type="Pfam" id="PF13041">
    <property type="entry name" value="PPR_2"/>
    <property type="match status" value="2"/>
</dbReference>
<dbReference type="NCBIfam" id="TIGR00756">
    <property type="entry name" value="PPR"/>
    <property type="match status" value="5"/>
</dbReference>
<evidence type="ECO:0000313" key="4">
    <source>
        <dbReference type="EMBL" id="KAH7423891.1"/>
    </source>
</evidence>
<feature type="repeat" description="PPR" evidence="3">
    <location>
        <begin position="611"/>
        <end position="645"/>
    </location>
</feature>
<dbReference type="Proteomes" id="UP000825935">
    <property type="component" value="Chromosome 12"/>
</dbReference>
<organism evidence="4 5">
    <name type="scientific">Ceratopteris richardii</name>
    <name type="common">Triangle waterfern</name>
    <dbReference type="NCBI Taxonomy" id="49495"/>
    <lineage>
        <taxon>Eukaryota</taxon>
        <taxon>Viridiplantae</taxon>
        <taxon>Streptophyta</taxon>
        <taxon>Embryophyta</taxon>
        <taxon>Tracheophyta</taxon>
        <taxon>Polypodiopsida</taxon>
        <taxon>Polypodiidae</taxon>
        <taxon>Polypodiales</taxon>
        <taxon>Pteridineae</taxon>
        <taxon>Pteridaceae</taxon>
        <taxon>Parkerioideae</taxon>
        <taxon>Ceratopteris</taxon>
    </lineage>
</organism>
<dbReference type="PANTHER" id="PTHR47941">
    <property type="entry name" value="PENTATRICOPEPTIDE REPEAT-CONTAINING PROTEIN 3, MITOCHONDRIAL"/>
    <property type="match status" value="1"/>
</dbReference>
<dbReference type="InterPro" id="IPR011990">
    <property type="entry name" value="TPR-like_helical_dom_sf"/>
</dbReference>
<dbReference type="AlphaFoldDB" id="A0A8T2TKH1"/>
<evidence type="ECO:0000256" key="1">
    <source>
        <dbReference type="ARBA" id="ARBA00007626"/>
    </source>
</evidence>
<dbReference type="PROSITE" id="PS51375">
    <property type="entry name" value="PPR"/>
    <property type="match status" value="6"/>
</dbReference>
<feature type="repeat" description="PPR" evidence="3">
    <location>
        <begin position="506"/>
        <end position="540"/>
    </location>
</feature>
<evidence type="ECO:0000256" key="2">
    <source>
        <dbReference type="ARBA" id="ARBA00022737"/>
    </source>
</evidence>
<feature type="repeat" description="PPR" evidence="3">
    <location>
        <begin position="297"/>
        <end position="331"/>
    </location>
</feature>
<feature type="repeat" description="PPR" evidence="3">
    <location>
        <begin position="646"/>
        <end position="680"/>
    </location>
</feature>
<keyword evidence="5" id="KW-1185">Reference proteome</keyword>
<comment type="similarity">
    <text evidence="1">Belongs to the PPR family. P subfamily.</text>
</comment>
<accession>A0A8T2TKH1</accession>
<evidence type="ECO:0000313" key="5">
    <source>
        <dbReference type="Proteomes" id="UP000825935"/>
    </source>
</evidence>
<dbReference type="Gene3D" id="1.25.40.10">
    <property type="entry name" value="Tetratricopeptide repeat domain"/>
    <property type="match status" value="4"/>
</dbReference>
<keyword evidence="2" id="KW-0677">Repeat</keyword>
<evidence type="ECO:0000256" key="3">
    <source>
        <dbReference type="PROSITE-ProRule" id="PRU00708"/>
    </source>
</evidence>
<dbReference type="SUPFAM" id="SSF81901">
    <property type="entry name" value="HCP-like"/>
    <property type="match status" value="1"/>
</dbReference>
<dbReference type="Pfam" id="PF01535">
    <property type="entry name" value="PPR"/>
    <property type="match status" value="1"/>
</dbReference>
<proteinExistence type="inferred from homology"/>
<dbReference type="EMBL" id="CM035417">
    <property type="protein sequence ID" value="KAH7423889.1"/>
    <property type="molecule type" value="Genomic_DNA"/>
</dbReference>
<name>A0A8T2TKH1_CERRI</name>
<feature type="repeat" description="PPR" evidence="3">
    <location>
        <begin position="332"/>
        <end position="366"/>
    </location>
</feature>
<dbReference type="EMBL" id="CM035417">
    <property type="protein sequence ID" value="KAH7423890.1"/>
    <property type="molecule type" value="Genomic_DNA"/>
</dbReference>
<feature type="repeat" description="PPR" evidence="3">
    <location>
        <begin position="367"/>
        <end position="401"/>
    </location>
</feature>
<sequence>MKSLKLPAGLFYFSKNEGHSTAAVRSFSTCLGAGTITDILEREYSETPSKTSLPMTSLDFSTEKSAAVPEERRAFVQETMLAISAIMQKSPEESKFSNSAEGPDHGFLGTSQHVQVPGNYNEPSMRSVYGVYRLLLDICKLRSWIERDTEMKKYQLVLRPTHVAWVLRVQKESSRAWDFFSWAARRTGYIHDQQCFEIMLDILGRSSDYARLENLLSEMDRQNMPHSLLTLNQLIRIFATKGDAEKAEHFYTKVKLMDGKLQIPVAKCLLDVFVQADWCEKALEILRLIEEGPHEVDTDCYNRLLDCLSKNGNVKAALDVYRGMKQKGGAVNTSTYGILLCMLGHMKMTAEAMELWAEMVLQGNKPDRKSYNGMLDALTGDSDWEMGINFFKRMVEEGINPDFLSCQAISKLFFRAGQTGKVLLLAQSIQDISVKRTVYESFVRTLGSAGCVQEVFALIEAMKADDVVPTVVTYLGMIDVLCSTAAEPSEVTKTVEEMEKDCGKLSLDSFNSILTSLCHSHRFQVAYDMLKECHRRQLSPEIEISNAIFVGLSIQGKWQLTDGVFEELKMMGSRIKLATFNVLLQSSAQVGDVETTKKILRIMEENTVYPNVDTYNAAIGCFARAGRLRVALQVFNEMGMNGCIPNTSSYNSVLFVLCKAGLTDAALSFFERMQADGIKPDSSTFSILCSIDKNREKLNKQSLEVHAEKRSVAVA</sequence>
<dbReference type="EMBL" id="CM035417">
    <property type="protein sequence ID" value="KAH7423891.1"/>
    <property type="molecule type" value="Genomic_DNA"/>
</dbReference>
<dbReference type="InterPro" id="IPR002885">
    <property type="entry name" value="PPR_rpt"/>
</dbReference>
<dbReference type="OrthoDB" id="185373at2759"/>
<gene>
    <name evidence="4" type="ORF">KP509_12G079300</name>
</gene>